<proteinExistence type="predicted"/>
<name>A0ABV5KQQ3_9BACL</name>
<protein>
    <submittedName>
        <fullName evidence="1">YecA family protein</fullName>
    </submittedName>
</protein>
<evidence type="ECO:0000313" key="1">
    <source>
        <dbReference type="EMBL" id="MFB9327563.1"/>
    </source>
</evidence>
<reference evidence="1 2" key="1">
    <citation type="submission" date="2024-09" db="EMBL/GenBank/DDBJ databases">
        <authorList>
            <person name="Sun Q."/>
            <person name="Mori K."/>
        </authorList>
    </citation>
    <scope>NUCLEOTIDE SEQUENCE [LARGE SCALE GENOMIC DNA]</scope>
    <source>
        <strain evidence="1 2">TISTR 2452</strain>
    </source>
</reference>
<dbReference type="InterPro" id="IPR004027">
    <property type="entry name" value="SEC_C_motif"/>
</dbReference>
<dbReference type="PANTHER" id="PTHR33747:SF1">
    <property type="entry name" value="ADENYLATE CYCLASE-ASSOCIATED CAP C-TERMINAL DOMAIN-CONTAINING PROTEIN"/>
    <property type="match status" value="1"/>
</dbReference>
<dbReference type="Gene3D" id="3.10.450.50">
    <property type="match status" value="1"/>
</dbReference>
<dbReference type="EMBL" id="JBHMDO010000026">
    <property type="protein sequence ID" value="MFB9327563.1"/>
    <property type="molecule type" value="Genomic_DNA"/>
</dbReference>
<organism evidence="1 2">
    <name type="scientific">Paenibacillus aurantiacus</name>
    <dbReference type="NCBI Taxonomy" id="1936118"/>
    <lineage>
        <taxon>Bacteria</taxon>
        <taxon>Bacillati</taxon>
        <taxon>Bacillota</taxon>
        <taxon>Bacilli</taxon>
        <taxon>Bacillales</taxon>
        <taxon>Paenibacillaceae</taxon>
        <taxon>Paenibacillus</taxon>
    </lineage>
</organism>
<comment type="caution">
    <text evidence="1">The sequence shown here is derived from an EMBL/GenBank/DDBJ whole genome shotgun (WGS) entry which is preliminary data.</text>
</comment>
<dbReference type="RefSeq" id="WP_377495994.1">
    <property type="nucleotide sequence ID" value="NZ_JBHMDO010000026.1"/>
</dbReference>
<evidence type="ECO:0000313" key="2">
    <source>
        <dbReference type="Proteomes" id="UP001589747"/>
    </source>
</evidence>
<dbReference type="Proteomes" id="UP001589747">
    <property type="component" value="Unassembled WGS sequence"/>
</dbReference>
<accession>A0ABV5KQQ3</accession>
<gene>
    <name evidence="1" type="ORF">ACFFSY_16655</name>
</gene>
<dbReference type="PANTHER" id="PTHR33747">
    <property type="entry name" value="UPF0225 PROTEIN SCO1677"/>
    <property type="match status" value="1"/>
</dbReference>
<dbReference type="Pfam" id="PF02810">
    <property type="entry name" value="SEC-C"/>
    <property type="match status" value="1"/>
</dbReference>
<dbReference type="SUPFAM" id="SSF103642">
    <property type="entry name" value="Sec-C motif"/>
    <property type="match status" value="1"/>
</dbReference>
<keyword evidence="2" id="KW-1185">Reference proteome</keyword>
<sequence>MLNVIGTSMKQQEAAAIGRPEIKRWSEIATSLSLEMGLSRLTKDELLAIRQQLGVAKLSSKTKPELIVATRSSILEAIQSATEYEDTQGEGLIRELIMERNGAWPYEDERTEALLPLLPQGLLFPGTVEGAKMLVMPLEVQHAWLRRGLGLDTGPTDPGEIERIRLTRGLLYYYGRLTKPQLYNYMEQHAKQNVPSADYYAEIMNEVERGNLQFDEEMGVFDAGVGNFKWLYDEQHARRDIPYCAFTKGQLLEAGDLQFVDKHPAYKAFAAFLEHHLGATEEDADEIAAEIVLSIQERQGLHDVVGSLQSHFQIDKMNVLEALVERVVELMNNTRQWTLKGHTPKEMSAMRSQVANVMAAAPARRPGTVVPFRSETKVGRNDPCPCGSGKKAKKCCGA</sequence>